<evidence type="ECO:0000313" key="3">
    <source>
        <dbReference type="Proteomes" id="UP000824120"/>
    </source>
</evidence>
<dbReference type="InterPro" id="IPR025558">
    <property type="entry name" value="DUF4283"/>
</dbReference>
<sequence length="599" mass="68624">MGESRIYFAVGFKSYDITKITSRSDIWFDWVERSRKLMRRLTFNRNTMEWIVFALREASTDNGTHTRRWKMNEQFADFFCSRKHNRFGRFISIVTVQGEKRSAIILPEYALNTGWGDIALKIANFIKDTKGPSFTDKLRMADPKILYADSVKTSKWQSKEASEAVINRNKKAISITDGNTGQEKGLLARCIVGRLNTDLKELPTLSDIRKWAVNTWKKSFGVNIYGMGGCTFLFEFPNRNMAEHIIHGEWAWRHSKMHLEWWSPTAGCCTNRGTSTWIRAVGLPLHLWTEKIFKAIGDQCGGWLETEEETSLKNHLKWARLKIKGDGGTVPKEVKIVDKDLAYFIPIWLEVQPRVVLQETKKTTDKDHWIIDGKGEKISDFIADKEQAEHVGSRSKLTAGVGHGACDTKKKFSTKWTGPGLSVLKTDTIDKRIEANSTDSTFFDSENGDLYANSSTESQPKYIAELTRVEEEEDYVDAVTIIEEEKDSEFDILCSNMQLVNCNEEDFCNCEEAEPLNFQSVKEESDGEMDVSLWVHQNIIKLSKEFGLEFEGCRKEALALFKEIDSRRHSRNIETERKTGESTKVKGIQELKGLMIDMK</sequence>
<dbReference type="AlphaFoldDB" id="A0A9J5ZH77"/>
<organism evidence="2 3">
    <name type="scientific">Solanum commersonii</name>
    <name type="common">Commerson's wild potato</name>
    <name type="synonym">Commerson's nightshade</name>
    <dbReference type="NCBI Taxonomy" id="4109"/>
    <lineage>
        <taxon>Eukaryota</taxon>
        <taxon>Viridiplantae</taxon>
        <taxon>Streptophyta</taxon>
        <taxon>Embryophyta</taxon>
        <taxon>Tracheophyta</taxon>
        <taxon>Spermatophyta</taxon>
        <taxon>Magnoliopsida</taxon>
        <taxon>eudicotyledons</taxon>
        <taxon>Gunneridae</taxon>
        <taxon>Pentapetalae</taxon>
        <taxon>asterids</taxon>
        <taxon>lamiids</taxon>
        <taxon>Solanales</taxon>
        <taxon>Solanaceae</taxon>
        <taxon>Solanoideae</taxon>
        <taxon>Solaneae</taxon>
        <taxon>Solanum</taxon>
    </lineage>
</organism>
<dbReference type="OrthoDB" id="1745573at2759"/>
<comment type="caution">
    <text evidence="2">The sequence shown here is derived from an EMBL/GenBank/DDBJ whole genome shotgun (WGS) entry which is preliminary data.</text>
</comment>
<dbReference type="PANTHER" id="PTHR34427">
    <property type="entry name" value="DUF4283 DOMAIN PROTEIN"/>
    <property type="match status" value="1"/>
</dbReference>
<protein>
    <recommendedName>
        <fullName evidence="1">DUF4283 domain-containing protein</fullName>
    </recommendedName>
</protein>
<proteinExistence type="predicted"/>
<dbReference type="Proteomes" id="UP000824120">
    <property type="component" value="Chromosome 4"/>
</dbReference>
<feature type="domain" description="DUF4283" evidence="1">
    <location>
        <begin position="185"/>
        <end position="268"/>
    </location>
</feature>
<dbReference type="PANTHER" id="PTHR34427:SF10">
    <property type="entry name" value="DUF4283 DOMAIN-CONTAINING PROTEIN"/>
    <property type="match status" value="1"/>
</dbReference>
<keyword evidence="3" id="KW-1185">Reference proteome</keyword>
<evidence type="ECO:0000259" key="1">
    <source>
        <dbReference type="Pfam" id="PF14111"/>
    </source>
</evidence>
<dbReference type="EMBL" id="JACXVP010000004">
    <property type="protein sequence ID" value="KAG5611311.1"/>
    <property type="molecule type" value="Genomic_DNA"/>
</dbReference>
<dbReference type="Gene3D" id="3.10.450.700">
    <property type="match status" value="1"/>
</dbReference>
<reference evidence="2 3" key="1">
    <citation type="submission" date="2020-09" db="EMBL/GenBank/DDBJ databases">
        <title>De no assembly of potato wild relative species, Solanum commersonii.</title>
        <authorList>
            <person name="Cho K."/>
        </authorList>
    </citation>
    <scope>NUCLEOTIDE SEQUENCE [LARGE SCALE GENOMIC DNA]</scope>
    <source>
        <strain evidence="2">LZ3.2</strain>
        <tissue evidence="2">Leaf</tissue>
    </source>
</reference>
<name>A0A9J5ZH77_SOLCO</name>
<gene>
    <name evidence="2" type="ORF">H5410_022592</name>
</gene>
<dbReference type="Pfam" id="PF14111">
    <property type="entry name" value="DUF4283"/>
    <property type="match status" value="1"/>
</dbReference>
<evidence type="ECO:0000313" key="2">
    <source>
        <dbReference type="EMBL" id="KAG5611311.1"/>
    </source>
</evidence>
<accession>A0A9J5ZH77</accession>